<evidence type="ECO:0000256" key="5">
    <source>
        <dbReference type="ARBA" id="ARBA00022496"/>
    </source>
</evidence>
<evidence type="ECO:0000256" key="15">
    <source>
        <dbReference type="RuleBase" id="RU003357"/>
    </source>
</evidence>
<evidence type="ECO:0000256" key="2">
    <source>
        <dbReference type="ARBA" id="ARBA00009810"/>
    </source>
</evidence>
<dbReference type="GO" id="GO:0009279">
    <property type="term" value="C:cell outer membrane"/>
    <property type="evidence" value="ECO:0007669"/>
    <property type="project" value="UniProtKB-SubCell"/>
</dbReference>
<evidence type="ECO:0000256" key="1">
    <source>
        <dbReference type="ARBA" id="ARBA00004571"/>
    </source>
</evidence>
<evidence type="ECO:0000313" key="18">
    <source>
        <dbReference type="EMBL" id="TWP30788.1"/>
    </source>
</evidence>
<accession>A0A563DKK3</accession>
<name>A0A563DKK3_9FLAO</name>
<keyword evidence="19" id="KW-1185">Reference proteome</keyword>
<keyword evidence="6 14" id="KW-0812">Transmembrane</keyword>
<keyword evidence="4 14" id="KW-1134">Transmembrane beta strand</keyword>
<evidence type="ECO:0000256" key="4">
    <source>
        <dbReference type="ARBA" id="ARBA00022452"/>
    </source>
</evidence>
<dbReference type="Gene3D" id="2.40.170.20">
    <property type="entry name" value="TonB-dependent receptor, beta-barrel domain"/>
    <property type="match status" value="1"/>
</dbReference>
<dbReference type="Gene3D" id="2.170.130.10">
    <property type="entry name" value="TonB-dependent receptor, plug domain"/>
    <property type="match status" value="1"/>
</dbReference>
<evidence type="ECO:0000256" key="8">
    <source>
        <dbReference type="ARBA" id="ARBA00023004"/>
    </source>
</evidence>
<dbReference type="AlphaFoldDB" id="A0A563DKK3"/>
<dbReference type="CDD" id="cd01347">
    <property type="entry name" value="ligand_gated_channel"/>
    <property type="match status" value="1"/>
</dbReference>
<keyword evidence="8" id="KW-0408">Iron</keyword>
<dbReference type="GO" id="GO:0038023">
    <property type="term" value="F:signaling receptor activity"/>
    <property type="evidence" value="ECO:0007669"/>
    <property type="project" value="InterPro"/>
</dbReference>
<keyword evidence="13 14" id="KW-0998">Cell outer membrane</keyword>
<evidence type="ECO:0000256" key="13">
    <source>
        <dbReference type="ARBA" id="ARBA00023237"/>
    </source>
</evidence>
<sequence length="734" mass="83120">MTHKLLFLPFFLGSLLSQSQKLDSIQPRFVEIDSIPKDTIILNHESIKNLRDSLQGVIVIGSTKKKYLNKNISSSLRLDEEIIKIPQNINIISNAALEDQQVTTLSDGVLRNVAGTQRLEHWADQYTHVNMRGSRASAFLNGVNINSNWGPLSEDMSYVDRIEFVKGPAGFLMSNGEPSGIYNIITKKPTGKELNGYARFTLGSFDLYRAEVDLDSKINDKISIRLNLMGQNKNSFRKYEFNDRYVINPSIKINLTDQTTITAEYIYQKAKMSNIGSAYVFSYEGYGTKPVDYTLSDPGLAPTNIDSHLFNINLQHIINPYWKLTAQLTYLNEYTMGSSLWPSSFNPDGTMIRRVTLSQSSNIMKFGQVYLNGNMKTGVISHKILAGLDLGSKKYMADWNQWHDLDTEEHPFNTNSLNYQYPSNGYPVFNTSVPLVTRANPAGTIEQNYSGIYLQDVLGFFDDNLRLTIAGRYTDVKQNDYGVEKNAKKFTPRLGLSYSINENLSVYALYDQSFVPQAGFLRSGKHPKPVTGNNMELGLKKDWFNGKWNTVLSLYKIIKKDELTADPLSDPNEKYSIVLGKTRAEGIEFDLKGEIFKGFNIIVNYAFTENKVIESNTPEYPKGSRIAGYAKHTANAWLNYTINQGSLKGVGFTFGGTYLGDRSSWSWGGEGQIPMNDYLKFDAGISWEHSNMKLNLNVFNVFNRYLYSGSSFASYYYYQAEAPRNWRLSVGYKF</sequence>
<evidence type="ECO:0000256" key="3">
    <source>
        <dbReference type="ARBA" id="ARBA00022448"/>
    </source>
</evidence>
<evidence type="ECO:0000259" key="17">
    <source>
        <dbReference type="Pfam" id="PF07715"/>
    </source>
</evidence>
<evidence type="ECO:0000256" key="11">
    <source>
        <dbReference type="ARBA" id="ARBA00023136"/>
    </source>
</evidence>
<feature type="domain" description="TonB-dependent receptor plug" evidence="17">
    <location>
        <begin position="83"/>
        <end position="181"/>
    </location>
</feature>
<dbReference type="PROSITE" id="PS52016">
    <property type="entry name" value="TONB_DEPENDENT_REC_3"/>
    <property type="match status" value="1"/>
</dbReference>
<evidence type="ECO:0000313" key="19">
    <source>
        <dbReference type="Proteomes" id="UP000319499"/>
    </source>
</evidence>
<dbReference type="InterPro" id="IPR010917">
    <property type="entry name" value="TonB_rcpt_CS"/>
</dbReference>
<proteinExistence type="inferred from homology"/>
<evidence type="ECO:0000256" key="12">
    <source>
        <dbReference type="ARBA" id="ARBA00023170"/>
    </source>
</evidence>
<organism evidence="18 19">
    <name type="scientific">Apibacter muscae</name>
    <dbReference type="NCBI Taxonomy" id="2509004"/>
    <lineage>
        <taxon>Bacteria</taxon>
        <taxon>Pseudomonadati</taxon>
        <taxon>Bacteroidota</taxon>
        <taxon>Flavobacteriia</taxon>
        <taxon>Flavobacteriales</taxon>
        <taxon>Weeksellaceae</taxon>
        <taxon>Apibacter</taxon>
    </lineage>
</organism>
<dbReference type="InterPro" id="IPR012910">
    <property type="entry name" value="Plug_dom"/>
</dbReference>
<comment type="subcellular location">
    <subcellularLocation>
        <location evidence="1 14">Cell outer membrane</location>
        <topology evidence="1 14">Multi-pass membrane protein</topology>
    </subcellularLocation>
</comment>
<evidence type="ECO:0000256" key="9">
    <source>
        <dbReference type="ARBA" id="ARBA00023065"/>
    </source>
</evidence>
<dbReference type="Proteomes" id="UP000319499">
    <property type="component" value="Unassembled WGS sequence"/>
</dbReference>
<evidence type="ECO:0000256" key="10">
    <source>
        <dbReference type="ARBA" id="ARBA00023077"/>
    </source>
</evidence>
<keyword evidence="3 14" id="KW-0813">Transport</keyword>
<dbReference type="InterPro" id="IPR000531">
    <property type="entry name" value="Beta-barrel_TonB"/>
</dbReference>
<dbReference type="Pfam" id="PF07715">
    <property type="entry name" value="Plug"/>
    <property type="match status" value="1"/>
</dbReference>
<protein>
    <submittedName>
        <fullName evidence="18">TonB-dependent siderophore receptor</fullName>
    </submittedName>
</protein>
<dbReference type="GO" id="GO:0015891">
    <property type="term" value="P:siderophore transport"/>
    <property type="evidence" value="ECO:0007669"/>
    <property type="project" value="InterPro"/>
</dbReference>
<reference evidence="18 19" key="1">
    <citation type="submission" date="2019-02" db="EMBL/GenBank/DDBJ databases">
        <title>Apibacter muscae sp. nov.: a novel member of the house fly microbiota.</title>
        <authorList>
            <person name="Park R."/>
        </authorList>
    </citation>
    <scope>NUCLEOTIDE SEQUENCE [LARGE SCALE GENOMIC DNA]</scope>
    <source>
        <strain evidence="18 19">AL1</strain>
    </source>
</reference>
<dbReference type="InterPro" id="IPR037066">
    <property type="entry name" value="Plug_dom_sf"/>
</dbReference>
<dbReference type="GO" id="GO:0015344">
    <property type="term" value="F:siderophore uptake transmembrane transporter activity"/>
    <property type="evidence" value="ECO:0007669"/>
    <property type="project" value="TreeGrafter"/>
</dbReference>
<dbReference type="RefSeq" id="WP_146291124.1">
    <property type="nucleotide sequence ID" value="NZ_SELH01000010.1"/>
</dbReference>
<dbReference type="Pfam" id="PF00593">
    <property type="entry name" value="TonB_dep_Rec_b-barrel"/>
    <property type="match status" value="1"/>
</dbReference>
<feature type="domain" description="TonB-dependent receptor-like beta-barrel" evidence="16">
    <location>
        <begin position="283"/>
        <end position="701"/>
    </location>
</feature>
<evidence type="ECO:0000256" key="6">
    <source>
        <dbReference type="ARBA" id="ARBA00022692"/>
    </source>
</evidence>
<keyword evidence="5" id="KW-0410">Iron transport</keyword>
<comment type="similarity">
    <text evidence="2 14 15">Belongs to the TonB-dependent receptor family.</text>
</comment>
<dbReference type="NCBIfam" id="TIGR01783">
    <property type="entry name" value="TonB-siderophor"/>
    <property type="match status" value="1"/>
</dbReference>
<dbReference type="InterPro" id="IPR036942">
    <property type="entry name" value="Beta-barrel_TonB_sf"/>
</dbReference>
<evidence type="ECO:0000256" key="14">
    <source>
        <dbReference type="PROSITE-ProRule" id="PRU01360"/>
    </source>
</evidence>
<dbReference type="PANTHER" id="PTHR32552">
    <property type="entry name" value="FERRICHROME IRON RECEPTOR-RELATED"/>
    <property type="match status" value="1"/>
</dbReference>
<keyword evidence="7" id="KW-0732">Signal</keyword>
<evidence type="ECO:0000259" key="16">
    <source>
        <dbReference type="Pfam" id="PF00593"/>
    </source>
</evidence>
<evidence type="ECO:0000256" key="7">
    <source>
        <dbReference type="ARBA" id="ARBA00022729"/>
    </source>
</evidence>
<dbReference type="EMBL" id="SELH01000010">
    <property type="protein sequence ID" value="TWP30788.1"/>
    <property type="molecule type" value="Genomic_DNA"/>
</dbReference>
<gene>
    <name evidence="18" type="ORF">ETU09_00285</name>
</gene>
<keyword evidence="11 14" id="KW-0472">Membrane</keyword>
<keyword evidence="9" id="KW-0406">Ion transport</keyword>
<dbReference type="SUPFAM" id="SSF56935">
    <property type="entry name" value="Porins"/>
    <property type="match status" value="1"/>
</dbReference>
<dbReference type="OrthoDB" id="9775095at2"/>
<comment type="caution">
    <text evidence="18">The sequence shown here is derived from an EMBL/GenBank/DDBJ whole genome shotgun (WGS) entry which is preliminary data.</text>
</comment>
<dbReference type="PANTHER" id="PTHR32552:SF68">
    <property type="entry name" value="FERRICHROME OUTER MEMBRANE TRANSPORTER_PHAGE RECEPTOR"/>
    <property type="match status" value="1"/>
</dbReference>
<dbReference type="InterPro" id="IPR010105">
    <property type="entry name" value="TonB_sidphr_rcpt"/>
</dbReference>
<keyword evidence="10 15" id="KW-0798">TonB box</keyword>
<dbReference type="PROSITE" id="PS01156">
    <property type="entry name" value="TONB_DEPENDENT_REC_2"/>
    <property type="match status" value="1"/>
</dbReference>
<keyword evidence="12 18" id="KW-0675">Receptor</keyword>
<dbReference type="InterPro" id="IPR039426">
    <property type="entry name" value="TonB-dep_rcpt-like"/>
</dbReference>